<dbReference type="Gene3D" id="2.40.420.20">
    <property type="match status" value="1"/>
</dbReference>
<dbReference type="AlphaFoldDB" id="A0A1T4LXX1"/>
<feature type="domain" description="CusB-like beta-barrel" evidence="5">
    <location>
        <begin position="279"/>
        <end position="350"/>
    </location>
</feature>
<evidence type="ECO:0000313" key="8">
    <source>
        <dbReference type="Proteomes" id="UP000190625"/>
    </source>
</evidence>
<evidence type="ECO:0000259" key="6">
    <source>
        <dbReference type="Pfam" id="PF25967"/>
    </source>
</evidence>
<accession>A0A1T4LXX1</accession>
<dbReference type="NCBIfam" id="TIGR01730">
    <property type="entry name" value="RND_mfp"/>
    <property type="match status" value="1"/>
</dbReference>
<dbReference type="FunFam" id="2.40.30.170:FF:000010">
    <property type="entry name" value="Efflux RND transporter periplasmic adaptor subunit"/>
    <property type="match status" value="1"/>
</dbReference>
<proteinExistence type="inferred from homology"/>
<dbReference type="Proteomes" id="UP000190625">
    <property type="component" value="Unassembled WGS sequence"/>
</dbReference>
<dbReference type="OrthoDB" id="9810430at2"/>
<organism evidence="7 8">
    <name type="scientific">Selenihalanaerobacter shriftii</name>
    <dbReference type="NCBI Taxonomy" id="142842"/>
    <lineage>
        <taxon>Bacteria</taxon>
        <taxon>Bacillati</taxon>
        <taxon>Bacillota</taxon>
        <taxon>Clostridia</taxon>
        <taxon>Halanaerobiales</taxon>
        <taxon>Halobacteroidaceae</taxon>
        <taxon>Selenihalanaerobacter</taxon>
    </lineage>
</organism>
<evidence type="ECO:0000313" key="7">
    <source>
        <dbReference type="EMBL" id="SJZ59593.1"/>
    </source>
</evidence>
<feature type="domain" description="YbhG-like alpha-helical hairpin" evidence="4">
    <location>
        <begin position="120"/>
        <end position="240"/>
    </location>
</feature>
<evidence type="ECO:0000259" key="5">
    <source>
        <dbReference type="Pfam" id="PF25954"/>
    </source>
</evidence>
<dbReference type="InterPro" id="IPR058792">
    <property type="entry name" value="Beta-barrel_RND_2"/>
</dbReference>
<dbReference type="RefSeq" id="WP_159442908.1">
    <property type="nucleotide sequence ID" value="NZ_FUWM01000009.1"/>
</dbReference>
<dbReference type="Pfam" id="PF25954">
    <property type="entry name" value="Beta-barrel_RND_2"/>
    <property type="match status" value="1"/>
</dbReference>
<evidence type="ECO:0000256" key="3">
    <source>
        <dbReference type="SAM" id="SignalP"/>
    </source>
</evidence>
<sequence length="432" mass="48358">MKKSYRFKVGLLVLLILTVLLTGCGQQENEEVSNVNSKNIEQVQKDTKSGSQKIEVNVLKIEKEDFKSELEITGTIEGIKEVNTFAETNGKLIDLKVNEEEEIKKGEIIGVLKRDILKAKVEQAKANLEVAQTNLNKINAGARNQELKQAKASVNQAEANYKKANADYKRISKLYKDGATTKERLDTVKTNYMVAKAKLNFAQENLNLIQEGARKEDRIAAKFKLKQAQAALKLTKEKLNNTVVTAPVSGVITDVFIEEGEMVNANKPLAYLVSMNQVLLKADVSTKELSNLAVGQTAYIKVNSYPKEIFKGQISKIGSKVDKQSRTIEVDIIINNPEFKLKSGMFGKGRIILNTWKDVIILPKSVVKSKQQNYIYVVKDDFVVKRKVEVESISKNKYLVTEGLQPGEQVITSNFNQINPGEQIYIRKQGSE</sequence>
<gene>
    <name evidence="7" type="ORF">SAMN02745118_01292</name>
</gene>
<dbReference type="PROSITE" id="PS51257">
    <property type="entry name" value="PROKAR_LIPOPROTEIN"/>
    <property type="match status" value="1"/>
</dbReference>
<dbReference type="PANTHER" id="PTHR30469">
    <property type="entry name" value="MULTIDRUG RESISTANCE PROTEIN MDTA"/>
    <property type="match status" value="1"/>
</dbReference>
<dbReference type="InterPro" id="IPR058627">
    <property type="entry name" value="MdtA-like_C"/>
</dbReference>
<feature type="domain" description="Multidrug resistance protein MdtA-like C-terminal permuted SH3" evidence="6">
    <location>
        <begin position="359"/>
        <end position="414"/>
    </location>
</feature>
<protein>
    <submittedName>
        <fullName evidence="7">RND family efflux transporter, MFP subunit</fullName>
    </submittedName>
</protein>
<feature type="coiled-coil region" evidence="2">
    <location>
        <begin position="114"/>
        <end position="174"/>
    </location>
</feature>
<evidence type="ECO:0000256" key="1">
    <source>
        <dbReference type="ARBA" id="ARBA00009477"/>
    </source>
</evidence>
<dbReference type="SUPFAM" id="SSF111369">
    <property type="entry name" value="HlyD-like secretion proteins"/>
    <property type="match status" value="3"/>
</dbReference>
<keyword evidence="2" id="KW-0175">Coiled coil</keyword>
<keyword evidence="8" id="KW-1185">Reference proteome</keyword>
<feature type="signal peptide" evidence="3">
    <location>
        <begin position="1"/>
        <end position="22"/>
    </location>
</feature>
<dbReference type="Gene3D" id="1.10.287.470">
    <property type="entry name" value="Helix hairpin bin"/>
    <property type="match status" value="2"/>
</dbReference>
<dbReference type="Gene3D" id="2.40.50.100">
    <property type="match status" value="1"/>
</dbReference>
<dbReference type="Pfam" id="PF25967">
    <property type="entry name" value="RND-MFP_C"/>
    <property type="match status" value="1"/>
</dbReference>
<name>A0A1T4LXX1_9FIRM</name>
<dbReference type="InterPro" id="IPR006143">
    <property type="entry name" value="RND_pump_MFP"/>
</dbReference>
<comment type="similarity">
    <text evidence="1">Belongs to the membrane fusion protein (MFP) (TC 8.A.1) family.</text>
</comment>
<dbReference type="PANTHER" id="PTHR30469:SF15">
    <property type="entry name" value="HLYD FAMILY OF SECRETION PROTEINS"/>
    <property type="match status" value="1"/>
</dbReference>
<dbReference type="GO" id="GO:1990281">
    <property type="term" value="C:efflux pump complex"/>
    <property type="evidence" value="ECO:0007669"/>
    <property type="project" value="TreeGrafter"/>
</dbReference>
<dbReference type="Pfam" id="PF25881">
    <property type="entry name" value="HH_YBHG"/>
    <property type="match status" value="1"/>
</dbReference>
<dbReference type="GO" id="GO:0015562">
    <property type="term" value="F:efflux transmembrane transporter activity"/>
    <property type="evidence" value="ECO:0007669"/>
    <property type="project" value="TreeGrafter"/>
</dbReference>
<feature type="chain" id="PRO_5039318988" evidence="3">
    <location>
        <begin position="23"/>
        <end position="432"/>
    </location>
</feature>
<dbReference type="STRING" id="142842.SAMN02745118_01292"/>
<dbReference type="InterPro" id="IPR059052">
    <property type="entry name" value="HH_YbhG-like"/>
</dbReference>
<dbReference type="Gene3D" id="2.40.30.170">
    <property type="match status" value="1"/>
</dbReference>
<dbReference type="EMBL" id="FUWM01000009">
    <property type="protein sequence ID" value="SJZ59593.1"/>
    <property type="molecule type" value="Genomic_DNA"/>
</dbReference>
<reference evidence="8" key="1">
    <citation type="submission" date="2017-02" db="EMBL/GenBank/DDBJ databases">
        <authorList>
            <person name="Varghese N."/>
            <person name="Submissions S."/>
        </authorList>
    </citation>
    <scope>NUCLEOTIDE SEQUENCE [LARGE SCALE GENOMIC DNA]</scope>
    <source>
        <strain evidence="8">ATCC BAA-73</strain>
    </source>
</reference>
<keyword evidence="3" id="KW-0732">Signal</keyword>
<evidence type="ECO:0000256" key="2">
    <source>
        <dbReference type="SAM" id="Coils"/>
    </source>
</evidence>
<evidence type="ECO:0000259" key="4">
    <source>
        <dbReference type="Pfam" id="PF25881"/>
    </source>
</evidence>